<name>A0ABP2CQ88_9GAMM</name>
<evidence type="ECO:0000256" key="1">
    <source>
        <dbReference type="ARBA" id="ARBA00022598"/>
    </source>
</evidence>
<sequence>MAKLTSSSIVDILGAIIADELGRLRMGDEQLWKGRQWQSNTQIVFASKATGDAQEVIVDSFEWMSIASRVVEFFQLDSSELEDYLLRFSTLQQWAEVIETSREDHRLDITFCSSGSVAQVSHHRHDWMALLAEAQFFVDFIKRHDVEIERVVSFVPPHHIYGFIFSVLIPELLDIPVVRGLKAFSMTQAQQLTNNDLLIGFPAAFEQFVQMDTTFPPAANAVCSTGPCAPAVLNALTRNGLNSVFEIYGSTETAGVGIRNDPNQPYQLLSRWIKQGKEQLMDNLSRELIDLPDSIQWHGPGLFEPLKRNDEVLSICGKSVHPEAIADVIRQHPNISDARVRLNHAQESHSLKALLIADPEQRSGQAETLIAQVRTWLADKLEPHELPKRFAVRDSIPTNELGKEIDWESQPDLMRR</sequence>
<dbReference type="RefSeq" id="WP_006955039.1">
    <property type="nucleotide sequence ID" value="NZ_CH672404.1"/>
</dbReference>
<dbReference type="Gene3D" id="3.30.300.30">
    <property type="match status" value="1"/>
</dbReference>
<proteinExistence type="predicted"/>
<dbReference type="InterPro" id="IPR050237">
    <property type="entry name" value="ATP-dep_AMP-bd_enzyme"/>
</dbReference>
<comment type="caution">
    <text evidence="2">The sequence shown here is derived from an EMBL/GenBank/DDBJ whole genome shotgun (WGS) entry which is preliminary data.</text>
</comment>
<evidence type="ECO:0000313" key="3">
    <source>
        <dbReference type="Proteomes" id="UP000016543"/>
    </source>
</evidence>
<gene>
    <name evidence="2" type="ORF">OS145_11751</name>
</gene>
<accession>A0ABP2CQ88</accession>
<dbReference type="EMBL" id="AAMX01000010">
    <property type="protein sequence ID" value="EAQ31963.1"/>
    <property type="molecule type" value="Genomic_DNA"/>
</dbReference>
<dbReference type="SUPFAM" id="SSF56801">
    <property type="entry name" value="Acetyl-CoA synthetase-like"/>
    <property type="match status" value="1"/>
</dbReference>
<organism evidence="2 3">
    <name type="scientific">Idiomarina baltica OS145</name>
    <dbReference type="NCBI Taxonomy" id="314276"/>
    <lineage>
        <taxon>Bacteria</taxon>
        <taxon>Pseudomonadati</taxon>
        <taxon>Pseudomonadota</taxon>
        <taxon>Gammaproteobacteria</taxon>
        <taxon>Alteromonadales</taxon>
        <taxon>Idiomarinaceae</taxon>
        <taxon>Idiomarina</taxon>
    </lineage>
</organism>
<keyword evidence="3" id="KW-1185">Reference proteome</keyword>
<keyword evidence="1 2" id="KW-0436">Ligase</keyword>
<dbReference type="Proteomes" id="UP000016543">
    <property type="component" value="Unassembled WGS sequence"/>
</dbReference>
<dbReference type="InterPro" id="IPR042099">
    <property type="entry name" value="ANL_N_sf"/>
</dbReference>
<protein>
    <submittedName>
        <fullName evidence="2">4-coumarate-CoA ligase, putative</fullName>
    </submittedName>
</protein>
<dbReference type="Gene3D" id="3.40.50.12780">
    <property type="entry name" value="N-terminal domain of ligase-like"/>
    <property type="match status" value="1"/>
</dbReference>
<dbReference type="GO" id="GO:0016874">
    <property type="term" value="F:ligase activity"/>
    <property type="evidence" value="ECO:0007669"/>
    <property type="project" value="UniProtKB-KW"/>
</dbReference>
<dbReference type="PANTHER" id="PTHR43767">
    <property type="entry name" value="LONG-CHAIN-FATTY-ACID--COA LIGASE"/>
    <property type="match status" value="1"/>
</dbReference>
<dbReference type="InterPro" id="IPR045851">
    <property type="entry name" value="AMP-bd_C_sf"/>
</dbReference>
<dbReference type="PANTHER" id="PTHR43767:SF8">
    <property type="entry name" value="LONG-CHAIN-FATTY-ACID--COA LIGASE"/>
    <property type="match status" value="1"/>
</dbReference>
<reference evidence="2 3" key="1">
    <citation type="submission" date="2006-01" db="EMBL/GenBank/DDBJ databases">
        <authorList>
            <person name="Brettar I."/>
            <person name="Hofle M."/>
            <person name="Ferriera S."/>
            <person name="Johnson J."/>
            <person name="Kravitz S."/>
            <person name="Halpern A."/>
            <person name="Remington K."/>
            <person name="Beeson K."/>
            <person name="Tran B."/>
            <person name="Rogers Y.-H."/>
            <person name="Friedman R."/>
            <person name="Venter J.C."/>
        </authorList>
    </citation>
    <scope>NUCLEOTIDE SEQUENCE [LARGE SCALE GENOMIC DNA]</scope>
    <source>
        <strain evidence="2 3">OS145</strain>
    </source>
</reference>
<evidence type="ECO:0000313" key="2">
    <source>
        <dbReference type="EMBL" id="EAQ31963.1"/>
    </source>
</evidence>